<organism evidence="2">
    <name type="scientific">Tanacetum cinerariifolium</name>
    <name type="common">Dalmatian daisy</name>
    <name type="synonym">Chrysanthemum cinerariifolium</name>
    <dbReference type="NCBI Taxonomy" id="118510"/>
    <lineage>
        <taxon>Eukaryota</taxon>
        <taxon>Viridiplantae</taxon>
        <taxon>Streptophyta</taxon>
        <taxon>Embryophyta</taxon>
        <taxon>Tracheophyta</taxon>
        <taxon>Spermatophyta</taxon>
        <taxon>Magnoliopsida</taxon>
        <taxon>eudicotyledons</taxon>
        <taxon>Gunneridae</taxon>
        <taxon>Pentapetalae</taxon>
        <taxon>asterids</taxon>
        <taxon>campanulids</taxon>
        <taxon>Asterales</taxon>
        <taxon>Asteraceae</taxon>
        <taxon>Asteroideae</taxon>
        <taxon>Anthemideae</taxon>
        <taxon>Anthemidinae</taxon>
        <taxon>Tanacetum</taxon>
    </lineage>
</organism>
<reference evidence="2" key="1">
    <citation type="journal article" date="2019" name="Sci. Rep.">
        <title>Draft genome of Tanacetum cinerariifolium, the natural source of mosquito coil.</title>
        <authorList>
            <person name="Yamashiro T."/>
            <person name="Shiraishi A."/>
            <person name="Satake H."/>
            <person name="Nakayama K."/>
        </authorList>
    </citation>
    <scope>NUCLEOTIDE SEQUENCE</scope>
</reference>
<dbReference type="EMBL" id="BKCJ010001256">
    <property type="protein sequence ID" value="GEU40074.1"/>
    <property type="molecule type" value="Genomic_DNA"/>
</dbReference>
<evidence type="ECO:0000256" key="1">
    <source>
        <dbReference type="SAM" id="MobiDB-lite"/>
    </source>
</evidence>
<evidence type="ECO:0008006" key="3">
    <source>
        <dbReference type="Google" id="ProtNLM"/>
    </source>
</evidence>
<evidence type="ECO:0000313" key="2">
    <source>
        <dbReference type="EMBL" id="GEU40074.1"/>
    </source>
</evidence>
<comment type="caution">
    <text evidence="2">The sequence shown here is derived from an EMBL/GenBank/DDBJ whole genome shotgun (WGS) entry which is preliminary data.</text>
</comment>
<feature type="region of interest" description="Disordered" evidence="1">
    <location>
        <begin position="104"/>
        <end position="145"/>
    </location>
</feature>
<dbReference type="AlphaFoldDB" id="A0A6L2JWS1"/>
<proteinExistence type="predicted"/>
<protein>
    <recommendedName>
        <fullName evidence="3">Reverse transcriptase domain-containing protein</fullName>
    </recommendedName>
</protein>
<accession>A0A6L2JWS1</accession>
<gene>
    <name evidence="2" type="ORF">Tci_012052</name>
</gene>
<name>A0A6L2JWS1_TANCI</name>
<sequence>MSSSSSSSHTINTYTFVSSNTNLPSWRIPLMEAYESKPVAPFSPVHAPEYLEYLAPSDNDIAPTKDQPLPASPIALSPGYIADSNPIEDGLEEDFEMDPVDYATDKEEDESSEDDEEEHLASTDSTLSTGLRRAQISIRSHTPPSPSIKVRIAEFEIRESSTVATARQIGPALARGVVYGFIDTLDASIRATDERVMTALEGVNERMFDLAATHRHNSEGFYTRHQDALVD</sequence>
<feature type="compositionally biased region" description="Acidic residues" evidence="1">
    <location>
        <begin position="106"/>
        <end position="118"/>
    </location>
</feature>